<dbReference type="InterPro" id="IPR000917">
    <property type="entry name" value="Sulfatase_N"/>
</dbReference>
<keyword evidence="2" id="KW-1003">Cell membrane</keyword>
<dbReference type="PANTHER" id="PTHR47371">
    <property type="entry name" value="LIPOTEICHOIC ACID SYNTHASE"/>
    <property type="match status" value="1"/>
</dbReference>
<evidence type="ECO:0000256" key="3">
    <source>
        <dbReference type="ARBA" id="ARBA00022692"/>
    </source>
</evidence>
<dbReference type="Pfam" id="PF00884">
    <property type="entry name" value="Sulfatase"/>
    <property type="match status" value="1"/>
</dbReference>
<reference evidence="11 12" key="1">
    <citation type="submission" date="2019-04" db="EMBL/GenBank/DDBJ databases">
        <title>Pedobacter sp. AR-3-17 sp. nov., isolated from Arctic soil.</title>
        <authorList>
            <person name="Dahal R.H."/>
            <person name="Kim D.-U."/>
        </authorList>
    </citation>
    <scope>NUCLEOTIDE SEQUENCE [LARGE SCALE GENOMIC DNA]</scope>
    <source>
        <strain evidence="11 12">AR-3-17</strain>
    </source>
</reference>
<dbReference type="EMBL" id="SWBP01000006">
    <property type="protein sequence ID" value="TKB95936.1"/>
    <property type="molecule type" value="Genomic_DNA"/>
</dbReference>
<evidence type="ECO:0000256" key="8">
    <source>
        <dbReference type="PIRSR" id="PIRSR005091-3"/>
    </source>
</evidence>
<dbReference type="InterPro" id="IPR017850">
    <property type="entry name" value="Alkaline_phosphatase_core_sf"/>
</dbReference>
<evidence type="ECO:0000256" key="6">
    <source>
        <dbReference type="PIRSR" id="PIRSR005091-1"/>
    </source>
</evidence>
<dbReference type="AlphaFoldDB" id="A0A4U1BXB0"/>
<dbReference type="CDD" id="cd16015">
    <property type="entry name" value="LTA_synthase"/>
    <property type="match status" value="1"/>
</dbReference>
<dbReference type="SUPFAM" id="SSF53649">
    <property type="entry name" value="Alkaline phosphatase-like"/>
    <property type="match status" value="1"/>
</dbReference>
<protein>
    <submittedName>
        <fullName evidence="11">LTA synthase family protein</fullName>
    </submittedName>
</protein>
<evidence type="ECO:0000256" key="5">
    <source>
        <dbReference type="ARBA" id="ARBA00023136"/>
    </source>
</evidence>
<feature type="binding site" evidence="8">
    <location>
        <position position="488"/>
    </location>
    <ligand>
        <name>Mn(2+)</name>
        <dbReference type="ChEBI" id="CHEBI:29035"/>
    </ligand>
</feature>
<gene>
    <name evidence="11" type="ORF">FA046_14770</name>
</gene>
<comment type="subcellular location">
    <subcellularLocation>
        <location evidence="1">Cell membrane</location>
        <topology evidence="1">Multi-pass membrane protein</topology>
    </subcellularLocation>
</comment>
<evidence type="ECO:0000256" key="2">
    <source>
        <dbReference type="ARBA" id="ARBA00022475"/>
    </source>
</evidence>
<feature type="transmembrane region" description="Helical" evidence="9">
    <location>
        <begin position="86"/>
        <end position="106"/>
    </location>
</feature>
<dbReference type="PANTHER" id="PTHR47371:SF3">
    <property type="entry name" value="PHOSPHOGLYCEROL TRANSFERASE I"/>
    <property type="match status" value="1"/>
</dbReference>
<evidence type="ECO:0000313" key="11">
    <source>
        <dbReference type="EMBL" id="TKB95936.1"/>
    </source>
</evidence>
<keyword evidence="3 9" id="KW-0812">Transmembrane</keyword>
<feature type="transmembrane region" description="Helical" evidence="9">
    <location>
        <begin position="137"/>
        <end position="156"/>
    </location>
</feature>
<evidence type="ECO:0000256" key="1">
    <source>
        <dbReference type="ARBA" id="ARBA00004651"/>
    </source>
</evidence>
<organism evidence="11 12">
    <name type="scientific">Pedobacter cryophilus</name>
    <dbReference type="NCBI Taxonomy" id="2571271"/>
    <lineage>
        <taxon>Bacteria</taxon>
        <taxon>Pseudomonadati</taxon>
        <taxon>Bacteroidota</taxon>
        <taxon>Sphingobacteriia</taxon>
        <taxon>Sphingobacteriales</taxon>
        <taxon>Sphingobacteriaceae</taxon>
        <taxon>Pedobacter</taxon>
    </lineage>
</organism>
<dbReference type="InterPro" id="IPR012160">
    <property type="entry name" value="LtaS-like"/>
</dbReference>
<sequence length="624" mass="71335">MLKSLSFFLKYFFLWMIFFFINRLFFEAWYITRISESSYIEIIQTFLYGAHMDASMAAYLCVIPFLLYIVSWLFPKVSFPNKFVKYYTFILLFFTSLFTLIDINIFREWGTKFNYRAVEFFLTATEDAVASSSSSPVVASFSSIAILSIIGMFLYVKLVPHIKPLQLHTSKLTAKIPAILLVLGLTFLAIRGGWSVAPMNTSKVYFSEKQVLNYAAINTNWFLMSNILSNQKTKGNPYTYFSESERKSIVDSLFNDPKKDHPLIFNQPNPNVVLIIMESFTADVVEDLGGEKGVTPNFSKLIKEGLLFEHIYSASDRTDKGLIGIISGFPSQAIRSVVKENDKQERLPSISQELVKNKYNSSFFYGGDTDFSNFKSYLLSHDYQKIIDVKSFASAEVGSVWGAYDEVTFAKQLAYLNQAKQPFFSTLLTLSNHEPFDLPQKGKFGDQTIENKFRSTSFYTDKALWQYVENAKKQPWYANTVFIVIADHGHRLPKSTHEIYNPARYHIPLLFFGGALKADYKGKRIDTYGNQVDIAATLVNQINVADTAFHYSKNLLSPSLKGFGFYSWDNGFGYIDKNQAVSYDPVGKKIIFTVPENLPENKKEESLIKAKALMQSVYEDFLKY</sequence>
<evidence type="ECO:0000313" key="12">
    <source>
        <dbReference type="Proteomes" id="UP000308181"/>
    </source>
</evidence>
<dbReference type="Gene3D" id="3.30.1120.80">
    <property type="match status" value="1"/>
</dbReference>
<feature type="binding site" evidence="8">
    <location>
        <position position="487"/>
    </location>
    <ligand>
        <name>Mn(2+)</name>
        <dbReference type="ChEBI" id="CHEBI:29035"/>
    </ligand>
</feature>
<feature type="transmembrane region" description="Helical" evidence="9">
    <location>
        <begin position="176"/>
        <end position="194"/>
    </location>
</feature>
<feature type="active site" evidence="6">
    <location>
        <position position="318"/>
    </location>
</feature>
<dbReference type="GO" id="GO:0046872">
    <property type="term" value="F:metal ion binding"/>
    <property type="evidence" value="ECO:0007669"/>
    <property type="project" value="UniProtKB-KW"/>
</dbReference>
<keyword evidence="12" id="KW-1185">Reference proteome</keyword>
<dbReference type="InterPro" id="IPR050448">
    <property type="entry name" value="OpgB/LTA_synthase_biosynth"/>
</dbReference>
<dbReference type="GO" id="GO:0005886">
    <property type="term" value="C:plasma membrane"/>
    <property type="evidence" value="ECO:0007669"/>
    <property type="project" value="UniProtKB-SubCell"/>
</dbReference>
<feature type="transmembrane region" description="Helical" evidence="9">
    <location>
        <begin position="56"/>
        <end position="74"/>
    </location>
</feature>
<keyword evidence="4 9" id="KW-1133">Transmembrane helix</keyword>
<evidence type="ECO:0000256" key="4">
    <source>
        <dbReference type="ARBA" id="ARBA00022989"/>
    </source>
</evidence>
<keyword evidence="7" id="KW-0464">Manganese</keyword>
<dbReference type="PIRSF" id="PIRSF005091">
    <property type="entry name" value="Mmb_sulf_HI1246"/>
    <property type="match status" value="1"/>
</dbReference>
<evidence type="ECO:0000256" key="9">
    <source>
        <dbReference type="SAM" id="Phobius"/>
    </source>
</evidence>
<feature type="binding site" evidence="8">
    <location>
        <position position="278"/>
    </location>
    <ligand>
        <name>Mn(2+)</name>
        <dbReference type="ChEBI" id="CHEBI:29035"/>
    </ligand>
</feature>
<dbReference type="Gene3D" id="3.40.720.10">
    <property type="entry name" value="Alkaline Phosphatase, subunit A"/>
    <property type="match status" value="1"/>
</dbReference>
<feature type="binding site" evidence="7">
    <location>
        <position position="433"/>
    </location>
    <ligand>
        <name>substrate</name>
    </ligand>
</feature>
<evidence type="ECO:0000259" key="10">
    <source>
        <dbReference type="Pfam" id="PF00884"/>
    </source>
</evidence>
<feature type="binding site" evidence="8">
    <location>
        <position position="318"/>
    </location>
    <ligand>
        <name>Mn(2+)</name>
        <dbReference type="ChEBI" id="CHEBI:29035"/>
    </ligand>
</feature>
<name>A0A4U1BXB0_9SPHI</name>
<accession>A0A4U1BXB0</accession>
<dbReference type="RefSeq" id="WP_136827312.1">
    <property type="nucleotide sequence ID" value="NZ_SWBP01000006.1"/>
</dbReference>
<proteinExistence type="predicted"/>
<comment type="caution">
    <text evidence="11">The sequence shown here is derived from an EMBL/GenBank/DDBJ whole genome shotgun (WGS) entry which is preliminary data.</text>
</comment>
<feature type="transmembrane region" description="Helical" evidence="9">
    <location>
        <begin position="12"/>
        <end position="31"/>
    </location>
</feature>
<keyword evidence="7" id="KW-0479">Metal-binding</keyword>
<feature type="domain" description="Sulfatase N-terminal" evidence="10">
    <location>
        <begin position="270"/>
        <end position="541"/>
    </location>
</feature>
<evidence type="ECO:0000256" key="7">
    <source>
        <dbReference type="PIRSR" id="PIRSR005091-2"/>
    </source>
</evidence>
<dbReference type="OrthoDB" id="9777768at2"/>
<keyword evidence="5 9" id="KW-0472">Membrane</keyword>
<dbReference type="Proteomes" id="UP000308181">
    <property type="component" value="Unassembled WGS sequence"/>
</dbReference>